<dbReference type="SUPFAM" id="SSF49785">
    <property type="entry name" value="Galactose-binding domain-like"/>
    <property type="match status" value="2"/>
</dbReference>
<dbReference type="GO" id="GO:0005764">
    <property type="term" value="C:lysosome"/>
    <property type="evidence" value="ECO:0007669"/>
    <property type="project" value="TreeGrafter"/>
</dbReference>
<feature type="domain" description="F5/8 type C" evidence="6">
    <location>
        <begin position="348"/>
        <end position="482"/>
    </location>
</feature>
<dbReference type="SMART" id="SM00812">
    <property type="entry name" value="Alpha_L_fucos"/>
    <property type="match status" value="1"/>
</dbReference>
<dbReference type="InterPro" id="IPR000933">
    <property type="entry name" value="Glyco_hydro_29"/>
</dbReference>
<dbReference type="GO" id="GO:0016139">
    <property type="term" value="P:glycoside catabolic process"/>
    <property type="evidence" value="ECO:0007669"/>
    <property type="project" value="TreeGrafter"/>
</dbReference>
<evidence type="ECO:0000259" key="6">
    <source>
        <dbReference type="PROSITE" id="PS50022"/>
    </source>
</evidence>
<keyword evidence="5" id="KW-0326">Glycosidase</keyword>
<dbReference type="Gene3D" id="2.60.120.260">
    <property type="entry name" value="Galactose-binding domain-like"/>
    <property type="match status" value="2"/>
</dbReference>
<dbReference type="PROSITE" id="PS50022">
    <property type="entry name" value="FA58C_3"/>
    <property type="match status" value="2"/>
</dbReference>
<keyword evidence="3" id="KW-0732">Signal</keyword>
<evidence type="ECO:0000256" key="2">
    <source>
        <dbReference type="ARBA" id="ARBA00012662"/>
    </source>
</evidence>
<evidence type="ECO:0000256" key="1">
    <source>
        <dbReference type="ARBA" id="ARBA00007951"/>
    </source>
</evidence>
<dbReference type="SUPFAM" id="SSF51445">
    <property type="entry name" value="(Trans)glycosidases"/>
    <property type="match status" value="1"/>
</dbReference>
<protein>
    <recommendedName>
        <fullName evidence="2">alpha-L-fucosidase</fullName>
        <ecNumber evidence="2">3.2.1.51</ecNumber>
    </recommendedName>
</protein>
<sequence length="694" mass="78667">MMVKKISSLLILYFCLFQINNAQTKAPPALYPIPSGNQVRWQQMEQYAFVHFSLNTYTDQSWGYGNEDVKLFNPKKLDCRQWARVCKQAGMKGIIVTAKHHCGFCLWPSAYTNYSVKNAPWKNGKGDVLRELADACKEYGLKLGIYLSPWDRNRADYGKPEYIKYFRNQLTELLTNYGPIFEVWFDGANGGSGYYGGANETRKIDPKTYYDWKNTYALVRKLQPQCVIWNDGGDRGDLRWVGTEAGNVGEVNWSLLDSTGEVTWNMLHYGLENGNTWVAAEVNTSIRPEWFYHPAEDSRVKTLPQLTDLYYSSVARNATLLLNFPIMPNGLINEIDAKNSLQFYETIKKTFEVNLAKNAQVSATNIRGNNKRFAAENVIDDNGNSYWATDDNVTAASLLINFGKQISFNRFLVQEYFQLGQRVKSFTVEAFTNGVWNEIAKGSTIGYKRILRFPTTKATKLRLNILGAKACPLISNIGVYNAPQILTSPIITRNQSGEVAIITADAESQIFYTTDGTHATTQSKRYATPFLTDGKTEINAIAFDAITKKQSSETNEKFDIVKKNWKIIGINDDKAYAILDGNSETAWHQNSETKLPADLIIDLGKEENLIGFKYLPDQSLWGGGLISQYQFFVSNNGTEWDLVSDGEFSNIKNNPLWQTKMFKESKARFIKFRAIKNVENNNNIGYAEVEVITK</sequence>
<dbReference type="GO" id="GO:0004560">
    <property type="term" value="F:alpha-L-fucosidase activity"/>
    <property type="evidence" value="ECO:0007669"/>
    <property type="project" value="InterPro"/>
</dbReference>
<gene>
    <name evidence="7" type="ORF">GALL_167750</name>
</gene>
<name>A0A1J5SM62_9ZZZZ</name>
<evidence type="ECO:0000256" key="3">
    <source>
        <dbReference type="ARBA" id="ARBA00022729"/>
    </source>
</evidence>
<proteinExistence type="inferred from homology"/>
<dbReference type="InterPro" id="IPR057739">
    <property type="entry name" value="Glyco_hydro_29_N"/>
</dbReference>
<organism evidence="7">
    <name type="scientific">mine drainage metagenome</name>
    <dbReference type="NCBI Taxonomy" id="410659"/>
    <lineage>
        <taxon>unclassified sequences</taxon>
        <taxon>metagenomes</taxon>
        <taxon>ecological metagenomes</taxon>
    </lineage>
</organism>
<dbReference type="PANTHER" id="PTHR10030">
    <property type="entry name" value="ALPHA-L-FUCOSIDASE"/>
    <property type="match status" value="1"/>
</dbReference>
<dbReference type="Pfam" id="PF00754">
    <property type="entry name" value="F5_F8_type_C"/>
    <property type="match status" value="2"/>
</dbReference>
<dbReference type="AlphaFoldDB" id="A0A1J5SM62"/>
<comment type="similarity">
    <text evidence="1">Belongs to the glycosyl hydrolase 29 family.</text>
</comment>
<evidence type="ECO:0000256" key="4">
    <source>
        <dbReference type="ARBA" id="ARBA00022801"/>
    </source>
</evidence>
<accession>A0A1J5SM62</accession>
<dbReference type="InterPro" id="IPR000421">
    <property type="entry name" value="FA58C"/>
</dbReference>
<evidence type="ECO:0000256" key="5">
    <source>
        <dbReference type="ARBA" id="ARBA00023295"/>
    </source>
</evidence>
<dbReference type="InterPro" id="IPR059177">
    <property type="entry name" value="GH29D-like_dom"/>
</dbReference>
<dbReference type="Pfam" id="PF01120">
    <property type="entry name" value="Alpha_L_fucos"/>
    <property type="match status" value="1"/>
</dbReference>
<dbReference type="EC" id="3.2.1.51" evidence="2"/>
<evidence type="ECO:0000313" key="7">
    <source>
        <dbReference type="EMBL" id="OIR01142.1"/>
    </source>
</evidence>
<dbReference type="EMBL" id="MLJW01000087">
    <property type="protein sequence ID" value="OIR01142.1"/>
    <property type="molecule type" value="Genomic_DNA"/>
</dbReference>
<dbReference type="Gene3D" id="3.20.20.80">
    <property type="entry name" value="Glycosidases"/>
    <property type="match status" value="1"/>
</dbReference>
<feature type="domain" description="F5/8 type C" evidence="6">
    <location>
        <begin position="580"/>
        <end position="694"/>
    </location>
</feature>
<keyword evidence="4" id="KW-0378">Hydrolase</keyword>
<comment type="caution">
    <text evidence="7">The sequence shown here is derived from an EMBL/GenBank/DDBJ whole genome shotgun (WGS) entry which is preliminary data.</text>
</comment>
<dbReference type="Pfam" id="PF13290">
    <property type="entry name" value="CHB_HEX_C_1"/>
    <property type="match status" value="1"/>
</dbReference>
<dbReference type="GO" id="GO:0006004">
    <property type="term" value="P:fucose metabolic process"/>
    <property type="evidence" value="ECO:0007669"/>
    <property type="project" value="TreeGrafter"/>
</dbReference>
<dbReference type="InterPro" id="IPR008979">
    <property type="entry name" value="Galactose-bd-like_sf"/>
</dbReference>
<dbReference type="InterPro" id="IPR017853">
    <property type="entry name" value="GH"/>
</dbReference>
<reference evidence="7" key="1">
    <citation type="submission" date="2016-10" db="EMBL/GenBank/DDBJ databases">
        <title>Sequence of Gallionella enrichment culture.</title>
        <authorList>
            <person name="Poehlein A."/>
            <person name="Muehling M."/>
            <person name="Daniel R."/>
        </authorList>
    </citation>
    <scope>NUCLEOTIDE SEQUENCE</scope>
</reference>
<dbReference type="PANTHER" id="PTHR10030:SF37">
    <property type="entry name" value="ALPHA-L-FUCOSIDASE-RELATED"/>
    <property type="match status" value="1"/>
</dbReference>